<evidence type="ECO:0000256" key="7">
    <source>
        <dbReference type="SAM" id="SignalP"/>
    </source>
</evidence>
<evidence type="ECO:0000259" key="8">
    <source>
        <dbReference type="SMART" id="SM00737"/>
    </source>
</evidence>
<dbReference type="InterPro" id="IPR014756">
    <property type="entry name" value="Ig_E-set"/>
</dbReference>
<dbReference type="GO" id="GO:0032934">
    <property type="term" value="F:sterol binding"/>
    <property type="evidence" value="ECO:0007669"/>
    <property type="project" value="InterPro"/>
</dbReference>
<dbReference type="Proteomes" id="UP000007879">
    <property type="component" value="Unassembled WGS sequence"/>
</dbReference>
<dbReference type="KEGG" id="aqu:105314554"/>
<organism evidence="9 10">
    <name type="scientific">Amphimedon queenslandica</name>
    <name type="common">Sponge</name>
    <dbReference type="NCBI Taxonomy" id="400682"/>
    <lineage>
        <taxon>Eukaryota</taxon>
        <taxon>Metazoa</taxon>
        <taxon>Porifera</taxon>
        <taxon>Demospongiae</taxon>
        <taxon>Heteroscleromorpha</taxon>
        <taxon>Haplosclerida</taxon>
        <taxon>Niphatidae</taxon>
        <taxon>Amphimedon</taxon>
    </lineage>
</organism>
<dbReference type="Pfam" id="PF02221">
    <property type="entry name" value="E1_DerP2_DerF2"/>
    <property type="match status" value="1"/>
</dbReference>
<evidence type="ECO:0000256" key="5">
    <source>
        <dbReference type="ARBA" id="ARBA00022729"/>
    </source>
</evidence>
<dbReference type="Gene3D" id="2.60.40.770">
    <property type="match status" value="1"/>
</dbReference>
<comment type="function">
    <text evidence="1">Catalyzes the intermembrane transfer of phosphatidylglycerol and phosphatidylinositol.</text>
</comment>
<dbReference type="SUPFAM" id="SSF81296">
    <property type="entry name" value="E set domains"/>
    <property type="match status" value="1"/>
</dbReference>
<accession>A0AAN0JNC5</accession>
<dbReference type="AlphaFoldDB" id="A0AAN0JNC5"/>
<dbReference type="RefSeq" id="XP_019858515.1">
    <property type="nucleotide sequence ID" value="XM_020002956.1"/>
</dbReference>
<feature type="signal peptide" evidence="7">
    <location>
        <begin position="1"/>
        <end position="20"/>
    </location>
</feature>
<evidence type="ECO:0000256" key="4">
    <source>
        <dbReference type="ARBA" id="ARBA00022448"/>
    </source>
</evidence>
<name>A0AAN0JNC5_AMPQE</name>
<evidence type="ECO:0000313" key="10">
    <source>
        <dbReference type="Proteomes" id="UP000007879"/>
    </source>
</evidence>
<keyword evidence="10" id="KW-1185">Reference proteome</keyword>
<evidence type="ECO:0000256" key="3">
    <source>
        <dbReference type="ARBA" id="ARBA00011245"/>
    </source>
</evidence>
<dbReference type="GO" id="GO:0015918">
    <property type="term" value="P:sterol transport"/>
    <property type="evidence" value="ECO:0007669"/>
    <property type="project" value="InterPro"/>
</dbReference>
<dbReference type="GeneID" id="105314554"/>
<keyword evidence="6" id="KW-0445">Lipid transport</keyword>
<keyword evidence="5 7" id="KW-0732">Signal</keyword>
<evidence type="ECO:0000313" key="9">
    <source>
        <dbReference type="EnsemblMetazoa" id="XP_019858515.1"/>
    </source>
</evidence>
<reference evidence="9" key="2">
    <citation type="submission" date="2024-06" db="UniProtKB">
        <authorList>
            <consortium name="EnsemblMetazoa"/>
        </authorList>
    </citation>
    <scope>IDENTIFICATION</scope>
</reference>
<evidence type="ECO:0000256" key="1">
    <source>
        <dbReference type="ARBA" id="ARBA00002053"/>
    </source>
</evidence>
<dbReference type="EnsemblMetazoa" id="XM_020002956.1">
    <property type="protein sequence ID" value="XP_019858515.1"/>
    <property type="gene ID" value="LOC105314554"/>
</dbReference>
<evidence type="ECO:0000256" key="6">
    <source>
        <dbReference type="ARBA" id="ARBA00023055"/>
    </source>
</evidence>
<proteinExistence type="inferred from homology"/>
<comment type="subunit">
    <text evidence="3">Monomer.</text>
</comment>
<comment type="similarity">
    <text evidence="2">Belongs to the NPC2 family.</text>
</comment>
<evidence type="ECO:0000256" key="2">
    <source>
        <dbReference type="ARBA" id="ARBA00006370"/>
    </source>
</evidence>
<sequence length="163" mass="18560">MGRLVEYILLLLSVVLVVSTLTGSTNNYYNEPGPKDCSVTKKFSKLINDSFTPYPLIPGKNYNVQGTILINKTVEWGTIHFTLAHNFRNTVNITFVNEKLNLCDFIVDLLKLHCPVPPGIYQFNYTDTVPKLFWPGRYYGKAAVYNEEGEELMCQTIDVNINE</sequence>
<dbReference type="InterPro" id="IPR039670">
    <property type="entry name" value="NPC2-like"/>
</dbReference>
<dbReference type="PANTHER" id="PTHR11306:SF0">
    <property type="entry name" value="PHOSPHATIDYLGLYCEROL_PHOSPHATIDYLINOSITOL TRANSFER PROTEIN"/>
    <property type="match status" value="1"/>
</dbReference>
<keyword evidence="4" id="KW-0813">Transport</keyword>
<dbReference type="SMART" id="SM00737">
    <property type="entry name" value="ML"/>
    <property type="match status" value="1"/>
</dbReference>
<dbReference type="InterPro" id="IPR003172">
    <property type="entry name" value="ML_dom"/>
</dbReference>
<protein>
    <recommendedName>
        <fullName evidence="8">MD-2-related lipid-recognition domain-containing protein</fullName>
    </recommendedName>
</protein>
<feature type="domain" description="MD-2-related lipid-recognition" evidence="8">
    <location>
        <begin position="34"/>
        <end position="159"/>
    </location>
</feature>
<reference evidence="10" key="1">
    <citation type="journal article" date="2010" name="Nature">
        <title>The Amphimedon queenslandica genome and the evolution of animal complexity.</title>
        <authorList>
            <person name="Srivastava M."/>
            <person name="Simakov O."/>
            <person name="Chapman J."/>
            <person name="Fahey B."/>
            <person name="Gauthier M.E."/>
            <person name="Mitros T."/>
            <person name="Richards G.S."/>
            <person name="Conaco C."/>
            <person name="Dacre M."/>
            <person name="Hellsten U."/>
            <person name="Larroux C."/>
            <person name="Putnam N.H."/>
            <person name="Stanke M."/>
            <person name="Adamska M."/>
            <person name="Darling A."/>
            <person name="Degnan S.M."/>
            <person name="Oakley T.H."/>
            <person name="Plachetzki D.C."/>
            <person name="Zhai Y."/>
            <person name="Adamski M."/>
            <person name="Calcino A."/>
            <person name="Cummins S.F."/>
            <person name="Goodstein D.M."/>
            <person name="Harris C."/>
            <person name="Jackson D.J."/>
            <person name="Leys S.P."/>
            <person name="Shu S."/>
            <person name="Woodcroft B.J."/>
            <person name="Vervoort M."/>
            <person name="Kosik K.S."/>
            <person name="Manning G."/>
            <person name="Degnan B.M."/>
            <person name="Rokhsar D.S."/>
        </authorList>
    </citation>
    <scope>NUCLEOTIDE SEQUENCE [LARGE SCALE GENOMIC DNA]</scope>
</reference>
<dbReference type="PANTHER" id="PTHR11306">
    <property type="entry name" value="NIEMANN PICK TYPE C2 PROTEIN NPC2-RELATED"/>
    <property type="match status" value="1"/>
</dbReference>
<feature type="chain" id="PRO_5043003856" description="MD-2-related lipid-recognition domain-containing protein" evidence="7">
    <location>
        <begin position="21"/>
        <end position="163"/>
    </location>
</feature>